<dbReference type="Gene3D" id="3.20.20.70">
    <property type="entry name" value="Aldolase class I"/>
    <property type="match status" value="1"/>
</dbReference>
<dbReference type="GO" id="GO:0006094">
    <property type="term" value="P:gluconeogenesis"/>
    <property type="evidence" value="ECO:0007669"/>
    <property type="project" value="TreeGrafter"/>
</dbReference>
<dbReference type="SUPFAM" id="SSF51569">
    <property type="entry name" value="Aldolase"/>
    <property type="match status" value="1"/>
</dbReference>
<dbReference type="GO" id="GO:0005737">
    <property type="term" value="C:cytoplasm"/>
    <property type="evidence" value="ECO:0007669"/>
    <property type="project" value="TreeGrafter"/>
</dbReference>
<dbReference type="PANTHER" id="PTHR43778:SF2">
    <property type="entry name" value="PYRUVATE CARBOXYLASE, MITOCHONDRIAL"/>
    <property type="match status" value="1"/>
</dbReference>
<name>A0A2V3VNJ3_9BACI</name>
<dbReference type="NCBIfam" id="NF006761">
    <property type="entry name" value="PRK09282.1"/>
    <property type="match status" value="1"/>
</dbReference>
<protein>
    <submittedName>
        <fullName evidence="2">Oxaloacetate decarboxylase alpha subunit</fullName>
    </submittedName>
</protein>
<evidence type="ECO:0000313" key="3">
    <source>
        <dbReference type="Proteomes" id="UP000247978"/>
    </source>
</evidence>
<dbReference type="Pfam" id="PF02436">
    <property type="entry name" value="PYC_OADA"/>
    <property type="match status" value="1"/>
</dbReference>
<keyword evidence="3" id="KW-1185">Reference proteome</keyword>
<dbReference type="AlphaFoldDB" id="A0A2V3VNJ3"/>
<dbReference type="GO" id="GO:0004736">
    <property type="term" value="F:pyruvate carboxylase activity"/>
    <property type="evidence" value="ECO:0007669"/>
    <property type="project" value="TreeGrafter"/>
</dbReference>
<accession>A0A2V3VNJ3</accession>
<dbReference type="InterPro" id="IPR003379">
    <property type="entry name" value="Carboxylase_cons_dom"/>
</dbReference>
<dbReference type="CDD" id="cd07937">
    <property type="entry name" value="DRE_TIM_PC_TC_5S"/>
    <property type="match status" value="1"/>
</dbReference>
<dbReference type="Proteomes" id="UP000247978">
    <property type="component" value="Unassembled WGS sequence"/>
</dbReference>
<dbReference type="SUPFAM" id="SSF89000">
    <property type="entry name" value="post-HMGL domain-like"/>
    <property type="match status" value="1"/>
</dbReference>
<organism evidence="2 3">
    <name type="scientific">Pseudogracilibacillus auburnensis</name>
    <dbReference type="NCBI Taxonomy" id="1494959"/>
    <lineage>
        <taxon>Bacteria</taxon>
        <taxon>Bacillati</taxon>
        <taxon>Bacillota</taxon>
        <taxon>Bacilli</taxon>
        <taxon>Bacillales</taxon>
        <taxon>Bacillaceae</taxon>
        <taxon>Pseudogracilibacillus</taxon>
    </lineage>
</organism>
<reference evidence="2 3" key="1">
    <citation type="submission" date="2018-05" db="EMBL/GenBank/DDBJ databases">
        <title>Genomic Encyclopedia of Type Strains, Phase IV (KMG-IV): sequencing the most valuable type-strain genomes for metagenomic binning, comparative biology and taxonomic classification.</title>
        <authorList>
            <person name="Goeker M."/>
        </authorList>
    </citation>
    <scope>NUCLEOTIDE SEQUENCE [LARGE SCALE GENOMIC DNA]</scope>
    <source>
        <strain evidence="2 3">DSM 28556</strain>
    </source>
</reference>
<dbReference type="EMBL" id="QJJQ01000016">
    <property type="protein sequence ID" value="PXW83366.1"/>
    <property type="molecule type" value="Genomic_DNA"/>
</dbReference>
<evidence type="ECO:0000259" key="1">
    <source>
        <dbReference type="PROSITE" id="PS50991"/>
    </source>
</evidence>
<dbReference type="Pfam" id="PF00682">
    <property type="entry name" value="HMGL-like"/>
    <property type="match status" value="1"/>
</dbReference>
<feature type="domain" description="Pyruvate carboxyltransferase" evidence="1">
    <location>
        <begin position="4"/>
        <end position="266"/>
    </location>
</feature>
<sequence>MKEVKIIDTTLRDGHQSLWATRMTTPMMMPVLEKINDVGYDSVELMAMAHFDACVRYLGEDPWERIRIVNEKITSVPTIAWMRSKNLIGFDMFSDDLVELMVEKMVDNGIGKIAVFDGLLDINNMEGSLKHAKKLGAKTVGALVFSESPIHTDELYKQKTKELIERADVDAVMLKDAGGVLTPERVKTLVPAMKEILGDIPLELHSHCLTGLAPLVYLEGVKAGVDIIHTAVSPLSNASSQPTTQTLVKNLKDLGYRVKVNEQLIDDISNHFTEVAEREGFPLGQANEYDAFHYKHQIPGGMLSNMVSQLEAAGIKDKYDAVLEEISRIREELAWPIMVTPFSQLVGTQAVFNVMNGERYKVVPDEVKKYVLGHYGKLIAPIDGNIIDKIVESGSKNIPLEKKEEEFVPELRKRFPNMTDEERILRYLIKGNHVDEMKKAGPINTDYDMTKNSTLTLLKKLTESKDIGFVKISNGRTKIKLGAMQ</sequence>
<dbReference type="InterPro" id="IPR013785">
    <property type="entry name" value="Aldolase_TIM"/>
</dbReference>
<dbReference type="PANTHER" id="PTHR43778">
    <property type="entry name" value="PYRUVATE CARBOXYLASE"/>
    <property type="match status" value="1"/>
</dbReference>
<dbReference type="InterPro" id="IPR055268">
    <property type="entry name" value="PCB-like"/>
</dbReference>
<dbReference type="InterPro" id="IPR000891">
    <property type="entry name" value="PYR_CT"/>
</dbReference>
<evidence type="ECO:0000313" key="2">
    <source>
        <dbReference type="EMBL" id="PXW83366.1"/>
    </source>
</evidence>
<dbReference type="RefSeq" id="WP_110396889.1">
    <property type="nucleotide sequence ID" value="NZ_JBHUHB010000001.1"/>
</dbReference>
<dbReference type="OrthoDB" id="9807469at2"/>
<proteinExistence type="predicted"/>
<gene>
    <name evidence="2" type="ORF">DFR56_11645</name>
</gene>
<dbReference type="PROSITE" id="PS50991">
    <property type="entry name" value="PYR_CT"/>
    <property type="match status" value="1"/>
</dbReference>
<comment type="caution">
    <text evidence="2">The sequence shown here is derived from an EMBL/GenBank/DDBJ whole genome shotgun (WGS) entry which is preliminary data.</text>
</comment>